<dbReference type="Proteomes" id="UP000001096">
    <property type="component" value="Unassembled WGS sequence"/>
</dbReference>
<protein>
    <submittedName>
        <fullName evidence="1">Uncharacterized protein</fullName>
    </submittedName>
</protein>
<name>K8PHN5_9BRAD</name>
<evidence type="ECO:0000313" key="1">
    <source>
        <dbReference type="EMBL" id="EKS42167.1"/>
    </source>
</evidence>
<proteinExistence type="predicted"/>
<evidence type="ECO:0000313" key="2">
    <source>
        <dbReference type="Proteomes" id="UP000001096"/>
    </source>
</evidence>
<sequence>MHGLILISMRGTARRPIALALLCILGILVSLVQPSFARGFSKAEPAQAAFPQSHSVKGGKPCKRVVPGAVGTLCSVGALIGLEVNTSAIAEPSHGKAGILPYADKRLEVQWLAAPQYRPPRIDA</sequence>
<dbReference type="HOGENOM" id="CLU_1999040_0_0_5"/>
<accession>K8PHN5</accession>
<dbReference type="EMBL" id="AGWX01000001">
    <property type="protein sequence ID" value="EKS42167.1"/>
    <property type="molecule type" value="Genomic_DNA"/>
</dbReference>
<dbReference type="AlphaFoldDB" id="K8PHN5"/>
<gene>
    <name evidence="1" type="ORF">HMPREF9695_01259</name>
</gene>
<reference evidence="1 2" key="1">
    <citation type="submission" date="2012-04" db="EMBL/GenBank/DDBJ databases">
        <title>The Genome Sequence of Afipia broomeae ATCC 49717.</title>
        <authorList>
            <consortium name="The Broad Institute Genome Sequencing Platform"/>
            <person name="Earl A."/>
            <person name="Ward D."/>
            <person name="Feldgarden M."/>
            <person name="Gevers D."/>
            <person name="Huys G."/>
            <person name="Walker B."/>
            <person name="Young S.K."/>
            <person name="Zeng Q."/>
            <person name="Gargeya S."/>
            <person name="Fitzgerald M."/>
            <person name="Haas B."/>
            <person name="Abouelleil A."/>
            <person name="Alvarado L."/>
            <person name="Arachchi H.M."/>
            <person name="Berlin A."/>
            <person name="Chapman S.B."/>
            <person name="Goldberg J."/>
            <person name="Griggs A."/>
            <person name="Gujja S."/>
            <person name="Hansen M."/>
            <person name="Howarth C."/>
            <person name="Imamovic A."/>
            <person name="Larimer J."/>
            <person name="McCowen C."/>
            <person name="Montmayeur A."/>
            <person name="Murphy C."/>
            <person name="Neiman D."/>
            <person name="Pearson M."/>
            <person name="Priest M."/>
            <person name="Roberts A."/>
            <person name="Saif S."/>
            <person name="Shea T."/>
            <person name="Sisk P."/>
            <person name="Sykes S."/>
            <person name="Wortman J."/>
            <person name="Nusbaum C."/>
            <person name="Birren B."/>
        </authorList>
    </citation>
    <scope>NUCLEOTIDE SEQUENCE [LARGE SCALE GENOMIC DNA]</scope>
    <source>
        <strain evidence="1 2">ATCC 49717</strain>
    </source>
</reference>
<organism evidence="1 2">
    <name type="scientific">Afipia broomeae ATCC 49717</name>
    <dbReference type="NCBI Taxonomy" id="883078"/>
    <lineage>
        <taxon>Bacteria</taxon>
        <taxon>Pseudomonadati</taxon>
        <taxon>Pseudomonadota</taxon>
        <taxon>Alphaproteobacteria</taxon>
        <taxon>Hyphomicrobiales</taxon>
        <taxon>Nitrobacteraceae</taxon>
        <taxon>Afipia</taxon>
    </lineage>
</organism>
<keyword evidence="2" id="KW-1185">Reference proteome</keyword>
<comment type="caution">
    <text evidence="1">The sequence shown here is derived from an EMBL/GenBank/DDBJ whole genome shotgun (WGS) entry which is preliminary data.</text>
</comment>